<gene>
    <name evidence="2" type="ORF">DC28_02525</name>
</gene>
<accession>A0A098R471</accession>
<keyword evidence="1" id="KW-0812">Transmembrane</keyword>
<reference evidence="2 3" key="1">
    <citation type="submission" date="2014-05" db="EMBL/GenBank/DDBJ databases">
        <title>De novo Genome Sequence of Spirocheata sp.</title>
        <authorList>
            <person name="Shivani Y."/>
            <person name="Subhash Y."/>
            <person name="Tushar L."/>
            <person name="Sasikala C."/>
            <person name="Ramana C.V."/>
        </authorList>
    </citation>
    <scope>NUCLEOTIDE SEQUENCE [LARGE SCALE GENOMIC DNA]</scope>
    <source>
        <strain evidence="2 3">JC230</strain>
    </source>
</reference>
<evidence type="ECO:0000313" key="3">
    <source>
        <dbReference type="Proteomes" id="UP000029692"/>
    </source>
</evidence>
<name>A0A098R471_9SPIO</name>
<dbReference type="OrthoDB" id="360935at2"/>
<feature type="transmembrane region" description="Helical" evidence="1">
    <location>
        <begin position="45"/>
        <end position="68"/>
    </location>
</feature>
<dbReference type="EMBL" id="JNUP01000023">
    <property type="protein sequence ID" value="KGE73557.1"/>
    <property type="molecule type" value="Genomic_DNA"/>
</dbReference>
<feature type="transmembrane region" description="Helical" evidence="1">
    <location>
        <begin position="6"/>
        <end position="24"/>
    </location>
</feature>
<dbReference type="Proteomes" id="UP000029692">
    <property type="component" value="Unassembled WGS sequence"/>
</dbReference>
<keyword evidence="1" id="KW-1133">Transmembrane helix</keyword>
<evidence type="ECO:0000313" key="2">
    <source>
        <dbReference type="EMBL" id="KGE73557.1"/>
    </source>
</evidence>
<dbReference type="AlphaFoldDB" id="A0A098R471"/>
<dbReference type="STRING" id="1480694.DC28_02525"/>
<comment type="caution">
    <text evidence="2">The sequence shown here is derived from an EMBL/GenBank/DDBJ whole genome shotgun (WGS) entry which is preliminary data.</text>
</comment>
<keyword evidence="1" id="KW-0472">Membrane</keyword>
<protein>
    <submittedName>
        <fullName evidence="2">Uncharacterized protein</fullName>
    </submittedName>
</protein>
<dbReference type="RefSeq" id="WP_037545419.1">
    <property type="nucleotide sequence ID" value="NZ_JNUP01000023.1"/>
</dbReference>
<evidence type="ECO:0000256" key="1">
    <source>
        <dbReference type="SAM" id="Phobius"/>
    </source>
</evidence>
<keyword evidence="3" id="KW-1185">Reference proteome</keyword>
<feature type="transmembrane region" description="Helical" evidence="1">
    <location>
        <begin position="114"/>
        <end position="136"/>
    </location>
</feature>
<feature type="transmembrane region" description="Helical" evidence="1">
    <location>
        <begin position="74"/>
        <end position="93"/>
    </location>
</feature>
<sequence>MYQLYAFSVLVNLIAGISVAYPLLQERLSAGRFFAEEGFTSPRFRLLWGLLTLVFGILKFIVVAGGGIPVLGDFIPAITGLVLGFILIFHFYLDRATVKSDTVLRLEHIFIENAGVFGILGLVFTFIHALFPGVLFL</sequence>
<proteinExistence type="predicted"/>
<organism evidence="2 3">
    <name type="scientific">Spirochaeta lutea</name>
    <dbReference type="NCBI Taxonomy" id="1480694"/>
    <lineage>
        <taxon>Bacteria</taxon>
        <taxon>Pseudomonadati</taxon>
        <taxon>Spirochaetota</taxon>
        <taxon>Spirochaetia</taxon>
        <taxon>Spirochaetales</taxon>
        <taxon>Spirochaetaceae</taxon>
        <taxon>Spirochaeta</taxon>
    </lineage>
</organism>